<sequence>MKCQWSFSSFLRKMKRKAILSSLVRKISSKELRGDIHKLTIITGEKSNFDRLRESMQRSSLFFTNARTTYQLLILHRAPQHAGLLDIKEIPHNLFSWSLEAFFKRRELKDFVYLDVLVRNHSWDTLEWAKYRCDILEILRFFKFFYDQMIKGHGYRKLLSVLWEEKQMLTVDKSLERSLAEAREEFSVASLKSRRFSLAWWEQYKEDVTQEVKRSLVDMSIRRPIEMRYLESYYSNLAESETMKYNIRTNQMAKELLDLKESRVKRITSNLALKSYYHLIETYKERIKYFTKRQR</sequence>
<gene>
    <name evidence="1" type="primary">Dwil\GK15520</name>
    <name evidence="1" type="ORF">Dwil_GK15520</name>
</gene>
<proteinExistence type="predicted"/>
<dbReference type="AlphaFoldDB" id="A0A0Q9WQQ5"/>
<dbReference type="eggNOG" id="ENOG502TCKY">
    <property type="taxonomic scope" value="Eukaryota"/>
</dbReference>
<protein>
    <submittedName>
        <fullName evidence="1">Uncharacterized protein</fullName>
    </submittedName>
</protein>
<dbReference type="Proteomes" id="UP000007798">
    <property type="component" value="Unassembled WGS sequence"/>
</dbReference>
<dbReference type="EMBL" id="CH963857">
    <property type="protein sequence ID" value="KRF98481.1"/>
    <property type="molecule type" value="Genomic_DNA"/>
</dbReference>
<organism evidence="1 2">
    <name type="scientific">Drosophila willistoni</name>
    <name type="common">Fruit fly</name>
    <dbReference type="NCBI Taxonomy" id="7260"/>
    <lineage>
        <taxon>Eukaryota</taxon>
        <taxon>Metazoa</taxon>
        <taxon>Ecdysozoa</taxon>
        <taxon>Arthropoda</taxon>
        <taxon>Hexapoda</taxon>
        <taxon>Insecta</taxon>
        <taxon>Pterygota</taxon>
        <taxon>Neoptera</taxon>
        <taxon>Endopterygota</taxon>
        <taxon>Diptera</taxon>
        <taxon>Brachycera</taxon>
        <taxon>Muscomorpha</taxon>
        <taxon>Ephydroidea</taxon>
        <taxon>Drosophilidae</taxon>
        <taxon>Drosophila</taxon>
        <taxon>Sophophora</taxon>
    </lineage>
</organism>
<dbReference type="InParanoid" id="A0A0Q9WQQ5"/>
<reference evidence="1 2" key="1">
    <citation type="journal article" date="2007" name="Nature">
        <title>Evolution of genes and genomes on the Drosophila phylogeny.</title>
        <authorList>
            <consortium name="Drosophila 12 Genomes Consortium"/>
            <person name="Clark A.G."/>
            <person name="Eisen M.B."/>
            <person name="Smith D.R."/>
            <person name="Bergman C.M."/>
            <person name="Oliver B."/>
            <person name="Markow T.A."/>
            <person name="Kaufman T.C."/>
            <person name="Kellis M."/>
            <person name="Gelbart W."/>
            <person name="Iyer V.N."/>
            <person name="Pollard D.A."/>
            <person name="Sackton T.B."/>
            <person name="Larracuente A.M."/>
            <person name="Singh N.D."/>
            <person name="Abad J.P."/>
            <person name="Abt D.N."/>
            <person name="Adryan B."/>
            <person name="Aguade M."/>
            <person name="Akashi H."/>
            <person name="Anderson W.W."/>
            <person name="Aquadro C.F."/>
            <person name="Ardell D.H."/>
            <person name="Arguello R."/>
            <person name="Artieri C.G."/>
            <person name="Barbash D.A."/>
            <person name="Barker D."/>
            <person name="Barsanti P."/>
            <person name="Batterham P."/>
            <person name="Batzoglou S."/>
            <person name="Begun D."/>
            <person name="Bhutkar A."/>
            <person name="Blanco E."/>
            <person name="Bosak S.A."/>
            <person name="Bradley R.K."/>
            <person name="Brand A.D."/>
            <person name="Brent M.R."/>
            <person name="Brooks A.N."/>
            <person name="Brown R.H."/>
            <person name="Butlin R.K."/>
            <person name="Caggese C."/>
            <person name="Calvi B.R."/>
            <person name="Bernardo de Carvalho A."/>
            <person name="Caspi A."/>
            <person name="Castrezana S."/>
            <person name="Celniker S.E."/>
            <person name="Chang J.L."/>
            <person name="Chapple C."/>
            <person name="Chatterji S."/>
            <person name="Chinwalla A."/>
            <person name="Civetta A."/>
            <person name="Clifton S.W."/>
            <person name="Comeron J.M."/>
            <person name="Costello J.C."/>
            <person name="Coyne J.A."/>
            <person name="Daub J."/>
            <person name="David R.G."/>
            <person name="Delcher A.L."/>
            <person name="Delehaunty K."/>
            <person name="Do C.B."/>
            <person name="Ebling H."/>
            <person name="Edwards K."/>
            <person name="Eickbush T."/>
            <person name="Evans J.D."/>
            <person name="Filipski A."/>
            <person name="Findeiss S."/>
            <person name="Freyhult E."/>
            <person name="Fulton L."/>
            <person name="Fulton R."/>
            <person name="Garcia A.C."/>
            <person name="Gardiner A."/>
            <person name="Garfield D.A."/>
            <person name="Garvin B.E."/>
            <person name="Gibson G."/>
            <person name="Gilbert D."/>
            <person name="Gnerre S."/>
            <person name="Godfrey J."/>
            <person name="Good R."/>
            <person name="Gotea V."/>
            <person name="Gravely B."/>
            <person name="Greenberg A.J."/>
            <person name="Griffiths-Jones S."/>
            <person name="Gross S."/>
            <person name="Guigo R."/>
            <person name="Gustafson E.A."/>
            <person name="Haerty W."/>
            <person name="Hahn M.W."/>
            <person name="Halligan D.L."/>
            <person name="Halpern A.L."/>
            <person name="Halter G.M."/>
            <person name="Han M.V."/>
            <person name="Heger A."/>
            <person name="Hillier L."/>
            <person name="Hinrichs A.S."/>
            <person name="Holmes I."/>
            <person name="Hoskins R.A."/>
            <person name="Hubisz M.J."/>
            <person name="Hultmark D."/>
            <person name="Huntley M.A."/>
            <person name="Jaffe D.B."/>
            <person name="Jagadeeshan S."/>
            <person name="Jeck W.R."/>
            <person name="Johnson J."/>
            <person name="Jones C.D."/>
            <person name="Jordan W.C."/>
            <person name="Karpen G.H."/>
            <person name="Kataoka E."/>
            <person name="Keightley P.D."/>
            <person name="Kheradpour P."/>
            <person name="Kirkness E.F."/>
            <person name="Koerich L.B."/>
            <person name="Kristiansen K."/>
            <person name="Kudrna D."/>
            <person name="Kulathinal R.J."/>
            <person name="Kumar S."/>
            <person name="Kwok R."/>
            <person name="Lander E."/>
            <person name="Langley C.H."/>
            <person name="Lapoint R."/>
            <person name="Lazzaro B.P."/>
            <person name="Lee S.J."/>
            <person name="Levesque L."/>
            <person name="Li R."/>
            <person name="Lin C.F."/>
            <person name="Lin M.F."/>
            <person name="Lindblad-Toh K."/>
            <person name="Llopart A."/>
            <person name="Long M."/>
            <person name="Low L."/>
            <person name="Lozovsky E."/>
            <person name="Lu J."/>
            <person name="Luo M."/>
            <person name="Machado C.A."/>
            <person name="Makalowski W."/>
            <person name="Marzo M."/>
            <person name="Matsuda M."/>
            <person name="Matzkin L."/>
            <person name="McAllister B."/>
            <person name="McBride C.S."/>
            <person name="McKernan B."/>
            <person name="McKernan K."/>
            <person name="Mendez-Lago M."/>
            <person name="Minx P."/>
            <person name="Mollenhauer M.U."/>
            <person name="Montooth K."/>
            <person name="Mount S.M."/>
            <person name="Mu X."/>
            <person name="Myers E."/>
            <person name="Negre B."/>
            <person name="Newfeld S."/>
            <person name="Nielsen R."/>
            <person name="Noor M.A."/>
            <person name="O'Grady P."/>
            <person name="Pachter L."/>
            <person name="Papaceit M."/>
            <person name="Parisi M.J."/>
            <person name="Parisi M."/>
            <person name="Parts L."/>
            <person name="Pedersen J.S."/>
            <person name="Pesole G."/>
            <person name="Phillippy A.M."/>
            <person name="Ponting C.P."/>
            <person name="Pop M."/>
            <person name="Porcelli D."/>
            <person name="Powell J.R."/>
            <person name="Prohaska S."/>
            <person name="Pruitt K."/>
            <person name="Puig M."/>
            <person name="Quesneville H."/>
            <person name="Ram K.R."/>
            <person name="Rand D."/>
            <person name="Rasmussen M.D."/>
            <person name="Reed L.K."/>
            <person name="Reenan R."/>
            <person name="Reily A."/>
            <person name="Remington K.A."/>
            <person name="Rieger T.T."/>
            <person name="Ritchie M.G."/>
            <person name="Robin C."/>
            <person name="Rogers Y.H."/>
            <person name="Rohde C."/>
            <person name="Rozas J."/>
            <person name="Rubenfield M.J."/>
            <person name="Ruiz A."/>
            <person name="Russo S."/>
            <person name="Salzberg S.L."/>
            <person name="Sanchez-Gracia A."/>
            <person name="Saranga D.J."/>
            <person name="Sato H."/>
            <person name="Schaeffer S.W."/>
            <person name="Schatz M.C."/>
            <person name="Schlenke T."/>
            <person name="Schwartz R."/>
            <person name="Segarra C."/>
            <person name="Singh R.S."/>
            <person name="Sirot L."/>
            <person name="Sirota M."/>
            <person name="Sisneros N.B."/>
            <person name="Smith C.D."/>
            <person name="Smith T.F."/>
            <person name="Spieth J."/>
            <person name="Stage D.E."/>
            <person name="Stark A."/>
            <person name="Stephan W."/>
            <person name="Strausberg R.L."/>
            <person name="Strempel S."/>
            <person name="Sturgill D."/>
            <person name="Sutton G."/>
            <person name="Sutton G.G."/>
            <person name="Tao W."/>
            <person name="Teichmann S."/>
            <person name="Tobari Y.N."/>
            <person name="Tomimura Y."/>
            <person name="Tsolas J.M."/>
            <person name="Valente V.L."/>
            <person name="Venter E."/>
            <person name="Venter J.C."/>
            <person name="Vicario S."/>
            <person name="Vieira F.G."/>
            <person name="Vilella A.J."/>
            <person name="Villasante A."/>
            <person name="Walenz B."/>
            <person name="Wang J."/>
            <person name="Wasserman M."/>
            <person name="Watts T."/>
            <person name="Wilson D."/>
            <person name="Wilson R.K."/>
            <person name="Wing R.A."/>
            <person name="Wolfner M.F."/>
            <person name="Wong A."/>
            <person name="Wong G.K."/>
            <person name="Wu C.I."/>
            <person name="Wu G."/>
            <person name="Yamamoto D."/>
            <person name="Yang H.P."/>
            <person name="Yang S.P."/>
            <person name="Yorke J.A."/>
            <person name="Yoshida K."/>
            <person name="Zdobnov E."/>
            <person name="Zhang P."/>
            <person name="Zhang Y."/>
            <person name="Zimin A.V."/>
            <person name="Baldwin J."/>
            <person name="Abdouelleil A."/>
            <person name="Abdulkadir J."/>
            <person name="Abebe A."/>
            <person name="Abera B."/>
            <person name="Abreu J."/>
            <person name="Acer S.C."/>
            <person name="Aftuck L."/>
            <person name="Alexander A."/>
            <person name="An P."/>
            <person name="Anderson E."/>
            <person name="Anderson S."/>
            <person name="Arachi H."/>
            <person name="Azer M."/>
            <person name="Bachantsang P."/>
            <person name="Barry A."/>
            <person name="Bayul T."/>
            <person name="Berlin A."/>
            <person name="Bessette D."/>
            <person name="Bloom T."/>
            <person name="Blye J."/>
            <person name="Boguslavskiy L."/>
            <person name="Bonnet C."/>
            <person name="Boukhgalter B."/>
            <person name="Bourzgui I."/>
            <person name="Brown A."/>
            <person name="Cahill P."/>
            <person name="Channer S."/>
            <person name="Cheshatsang Y."/>
            <person name="Chuda L."/>
            <person name="Citroen M."/>
            <person name="Collymore A."/>
            <person name="Cooke P."/>
            <person name="Costello M."/>
            <person name="D'Aco K."/>
            <person name="Daza R."/>
            <person name="De Haan G."/>
            <person name="DeGray S."/>
            <person name="DeMaso C."/>
            <person name="Dhargay N."/>
            <person name="Dooley K."/>
            <person name="Dooley E."/>
            <person name="Doricent M."/>
            <person name="Dorje P."/>
            <person name="Dorjee K."/>
            <person name="Dupes A."/>
            <person name="Elong R."/>
            <person name="Falk J."/>
            <person name="Farina A."/>
            <person name="Faro S."/>
            <person name="Ferguson D."/>
            <person name="Fisher S."/>
            <person name="Foley C.D."/>
            <person name="Franke A."/>
            <person name="Friedrich D."/>
            <person name="Gadbois L."/>
            <person name="Gearin G."/>
            <person name="Gearin C.R."/>
            <person name="Giannoukos G."/>
            <person name="Goode T."/>
            <person name="Graham J."/>
            <person name="Grandbois E."/>
            <person name="Grewal S."/>
            <person name="Gyaltsen K."/>
            <person name="Hafez N."/>
            <person name="Hagos B."/>
            <person name="Hall J."/>
            <person name="Henson C."/>
            <person name="Hollinger A."/>
            <person name="Honan T."/>
            <person name="Huard M.D."/>
            <person name="Hughes L."/>
            <person name="Hurhula B."/>
            <person name="Husby M.E."/>
            <person name="Kamat A."/>
            <person name="Kanga B."/>
            <person name="Kashin S."/>
            <person name="Khazanovich D."/>
            <person name="Kisner P."/>
            <person name="Lance K."/>
            <person name="Lara M."/>
            <person name="Lee W."/>
            <person name="Lennon N."/>
            <person name="Letendre F."/>
            <person name="LeVine R."/>
            <person name="Lipovsky A."/>
            <person name="Liu X."/>
            <person name="Liu J."/>
            <person name="Liu S."/>
            <person name="Lokyitsang T."/>
            <person name="Lokyitsang Y."/>
            <person name="Lubonja R."/>
            <person name="Lui A."/>
            <person name="MacDonald P."/>
            <person name="Magnisalis V."/>
            <person name="Maru K."/>
            <person name="Matthews C."/>
            <person name="McCusker W."/>
            <person name="McDonough S."/>
            <person name="Mehta T."/>
            <person name="Meldrim J."/>
            <person name="Meneus L."/>
            <person name="Mihai O."/>
            <person name="Mihalev A."/>
            <person name="Mihova T."/>
            <person name="Mittelman R."/>
            <person name="Mlenga V."/>
            <person name="Montmayeur A."/>
            <person name="Mulrain L."/>
            <person name="Navidi A."/>
            <person name="Naylor J."/>
            <person name="Negash T."/>
            <person name="Nguyen T."/>
            <person name="Nguyen N."/>
            <person name="Nicol R."/>
            <person name="Norbu C."/>
            <person name="Norbu N."/>
            <person name="Novod N."/>
            <person name="O'Neill B."/>
            <person name="Osman S."/>
            <person name="Markiewicz E."/>
            <person name="Oyono O.L."/>
            <person name="Patti C."/>
            <person name="Phunkhang P."/>
            <person name="Pierre F."/>
            <person name="Priest M."/>
            <person name="Raghuraman S."/>
            <person name="Rege F."/>
            <person name="Reyes R."/>
            <person name="Rise C."/>
            <person name="Rogov P."/>
            <person name="Ross K."/>
            <person name="Ryan E."/>
            <person name="Settipalli S."/>
            <person name="Shea T."/>
            <person name="Sherpa N."/>
            <person name="Shi L."/>
            <person name="Shih D."/>
            <person name="Sparrow T."/>
            <person name="Spaulding J."/>
            <person name="Stalker J."/>
            <person name="Stange-Thomann N."/>
            <person name="Stavropoulos S."/>
            <person name="Stone C."/>
            <person name="Strader C."/>
            <person name="Tesfaye S."/>
            <person name="Thomson T."/>
            <person name="Thoulutsang Y."/>
            <person name="Thoulutsang D."/>
            <person name="Topham K."/>
            <person name="Topping I."/>
            <person name="Tsamla T."/>
            <person name="Vassiliev H."/>
            <person name="Vo A."/>
            <person name="Wangchuk T."/>
            <person name="Wangdi T."/>
            <person name="Weiand M."/>
            <person name="Wilkinson J."/>
            <person name="Wilson A."/>
            <person name="Yadav S."/>
            <person name="Young G."/>
            <person name="Yu Q."/>
            <person name="Zembek L."/>
            <person name="Zhong D."/>
            <person name="Zimmer A."/>
            <person name="Zwirko Z."/>
            <person name="Jaffe D.B."/>
            <person name="Alvarez P."/>
            <person name="Brockman W."/>
            <person name="Butler J."/>
            <person name="Chin C."/>
            <person name="Gnerre S."/>
            <person name="Grabherr M."/>
            <person name="Kleber M."/>
            <person name="Mauceli E."/>
            <person name="MacCallum I."/>
        </authorList>
    </citation>
    <scope>NUCLEOTIDE SEQUENCE [LARGE SCALE GENOMIC DNA]</scope>
    <source>
        <strain evidence="2">Tucson 14030-0811.24</strain>
    </source>
</reference>
<name>A0A0Q9WQQ5_DROWI</name>
<accession>A0A0Q9WQQ5</accession>
<evidence type="ECO:0000313" key="1">
    <source>
        <dbReference type="EMBL" id="KRF98481.1"/>
    </source>
</evidence>
<dbReference type="OrthoDB" id="7914571at2759"/>
<evidence type="ECO:0000313" key="2">
    <source>
        <dbReference type="Proteomes" id="UP000007798"/>
    </source>
</evidence>
<keyword evidence="2" id="KW-1185">Reference proteome</keyword>